<keyword evidence="6" id="KW-1185">Reference proteome</keyword>
<comment type="subcellular location">
    <subcellularLocation>
        <location evidence="1">Mitochondrion membrane</location>
    </subcellularLocation>
</comment>
<dbReference type="AlphaFoldDB" id="A0A899G2Q4"/>
<feature type="transmembrane region" description="Helical" evidence="4">
    <location>
        <begin position="12"/>
        <end position="28"/>
    </location>
</feature>
<evidence type="ECO:0000256" key="2">
    <source>
        <dbReference type="ARBA" id="ARBA00023128"/>
    </source>
</evidence>
<evidence type="ECO:0000256" key="3">
    <source>
        <dbReference type="ARBA" id="ARBA00023136"/>
    </source>
</evidence>
<gene>
    <name evidence="5" type="ORF">MERGE_001302</name>
</gene>
<dbReference type="Proteomes" id="UP000663699">
    <property type="component" value="Chromosome 15"/>
</dbReference>
<dbReference type="PANTHER" id="PTHR28074">
    <property type="entry name" value="ATP SYNTHASE SUBUNIT K, MITOCHONDRIAL"/>
    <property type="match status" value="1"/>
</dbReference>
<evidence type="ECO:0000313" key="6">
    <source>
        <dbReference type="Proteomes" id="UP000663699"/>
    </source>
</evidence>
<keyword evidence="4" id="KW-1133">Transmembrane helix</keyword>
<evidence type="ECO:0000313" key="5">
    <source>
        <dbReference type="EMBL" id="QSL66915.1"/>
    </source>
</evidence>
<name>A0A899G2Q4_9ASCO</name>
<dbReference type="InterPro" id="IPR021278">
    <property type="entry name" value="ATP19"/>
</dbReference>
<keyword evidence="3 4" id="KW-0472">Membrane</keyword>
<proteinExistence type="predicted"/>
<protein>
    <submittedName>
        <fullName evidence="5">Uncharacterized protein</fullName>
    </submittedName>
</protein>
<evidence type="ECO:0000256" key="4">
    <source>
        <dbReference type="SAM" id="Phobius"/>
    </source>
</evidence>
<dbReference type="EMBL" id="CP054546">
    <property type="protein sequence ID" value="QSL66915.1"/>
    <property type="molecule type" value="Genomic_DNA"/>
</dbReference>
<accession>A0A899G2Q4</accession>
<keyword evidence="2" id="KW-0496">Mitochondrion</keyword>
<organism evidence="5 6">
    <name type="scientific">Pneumocystis wakefieldiae</name>
    <dbReference type="NCBI Taxonomy" id="38082"/>
    <lineage>
        <taxon>Eukaryota</taxon>
        <taxon>Fungi</taxon>
        <taxon>Dikarya</taxon>
        <taxon>Ascomycota</taxon>
        <taxon>Taphrinomycotina</taxon>
        <taxon>Pneumocystomycetes</taxon>
        <taxon>Pneumocystaceae</taxon>
        <taxon>Pneumocystis</taxon>
    </lineage>
</organism>
<dbReference type="OrthoDB" id="2094445at2759"/>
<sequence>MLAGRAVKSEYVAIGTILSAASLLVYAIRQANKRAQERLAGDPPIYAKSPEEEAFIRNKLEAFKEKQKGATK</sequence>
<dbReference type="GO" id="GO:0015986">
    <property type="term" value="P:proton motive force-driven ATP synthesis"/>
    <property type="evidence" value="ECO:0007669"/>
    <property type="project" value="TreeGrafter"/>
</dbReference>
<dbReference type="Pfam" id="PF11022">
    <property type="entry name" value="ATP19"/>
    <property type="match status" value="1"/>
</dbReference>
<evidence type="ECO:0000256" key="1">
    <source>
        <dbReference type="ARBA" id="ARBA00004325"/>
    </source>
</evidence>
<reference evidence="5" key="1">
    <citation type="submission" date="2020-06" db="EMBL/GenBank/DDBJ databases">
        <title>Genomes of multiple members of Pneumocystis genus reveal paths to human pathogen Pneumocystis jirovecii.</title>
        <authorList>
            <person name="Cisse O.H."/>
            <person name="Ma L."/>
            <person name="Dekker J."/>
            <person name="Khil P."/>
            <person name="Jo J."/>
            <person name="Brenchley J."/>
            <person name="Blair R."/>
            <person name="Pahar B."/>
            <person name="Chabe M."/>
            <person name="Van Rompay K.A."/>
            <person name="Keesler R."/>
            <person name="Sukura A."/>
            <person name="Hirsch V."/>
            <person name="Kutty G."/>
            <person name="Liu Y."/>
            <person name="Peng L."/>
            <person name="Chen J."/>
            <person name="Song J."/>
            <person name="Weissenbacher-Lang C."/>
            <person name="Xu J."/>
            <person name="Upham N.S."/>
            <person name="Stajich J.E."/>
            <person name="Cuomo C.A."/>
            <person name="Cushion M.T."/>
            <person name="Kovacs J.A."/>
        </authorList>
    </citation>
    <scope>NUCLEOTIDE SEQUENCE</scope>
    <source>
        <strain evidence="5">2A</strain>
    </source>
</reference>
<keyword evidence="4" id="KW-0812">Transmembrane</keyword>
<dbReference type="PANTHER" id="PTHR28074:SF1">
    <property type="entry name" value="ATP SYNTHASE SUBUNIT K, MITOCHONDRIAL"/>
    <property type="match status" value="1"/>
</dbReference>
<dbReference type="GO" id="GO:0031966">
    <property type="term" value="C:mitochondrial membrane"/>
    <property type="evidence" value="ECO:0007669"/>
    <property type="project" value="UniProtKB-SubCell"/>
</dbReference>